<evidence type="ECO:0000313" key="1">
    <source>
        <dbReference type="EMBL" id="KAK6145125.1"/>
    </source>
</evidence>
<dbReference type="EMBL" id="JABTTQ020000012">
    <property type="protein sequence ID" value="KAK6145125.1"/>
    <property type="molecule type" value="Genomic_DNA"/>
</dbReference>
<accession>A0ABR0WG68</accession>
<dbReference type="Proteomes" id="UP001318860">
    <property type="component" value="Unassembled WGS sequence"/>
</dbReference>
<gene>
    <name evidence="1" type="ORF">DH2020_021945</name>
</gene>
<comment type="caution">
    <text evidence="1">The sequence shown here is derived from an EMBL/GenBank/DDBJ whole genome shotgun (WGS) entry which is preliminary data.</text>
</comment>
<evidence type="ECO:0000313" key="2">
    <source>
        <dbReference type="Proteomes" id="UP001318860"/>
    </source>
</evidence>
<name>A0ABR0WG68_REHGL</name>
<proteinExistence type="predicted"/>
<organism evidence="1 2">
    <name type="scientific">Rehmannia glutinosa</name>
    <name type="common">Chinese foxglove</name>
    <dbReference type="NCBI Taxonomy" id="99300"/>
    <lineage>
        <taxon>Eukaryota</taxon>
        <taxon>Viridiplantae</taxon>
        <taxon>Streptophyta</taxon>
        <taxon>Embryophyta</taxon>
        <taxon>Tracheophyta</taxon>
        <taxon>Spermatophyta</taxon>
        <taxon>Magnoliopsida</taxon>
        <taxon>eudicotyledons</taxon>
        <taxon>Gunneridae</taxon>
        <taxon>Pentapetalae</taxon>
        <taxon>asterids</taxon>
        <taxon>lamiids</taxon>
        <taxon>Lamiales</taxon>
        <taxon>Orobanchaceae</taxon>
        <taxon>Rehmannieae</taxon>
        <taxon>Rehmannia</taxon>
    </lineage>
</organism>
<sequence>MMGYLIFVLGIQVKQMKEGIYVSQSKYAKELLKKFGIEEERTVATPMASNIKLNKDEKGKSVDESKYRGLTGSLLYLTASRPDILHYVCLCARFQSNPKESHVSAVKRIFRYLYGIISYSLFYPKKLFSKRI</sequence>
<dbReference type="PANTHER" id="PTHR11439">
    <property type="entry name" value="GAG-POL-RELATED RETROTRANSPOSON"/>
    <property type="match status" value="1"/>
</dbReference>
<keyword evidence="2" id="KW-1185">Reference proteome</keyword>
<dbReference type="PANTHER" id="PTHR11439:SF483">
    <property type="entry name" value="PEPTIDE SYNTHASE GLIP-LIKE, PUTATIVE (AFU_ORTHOLOGUE AFUA_3G12920)-RELATED"/>
    <property type="match status" value="1"/>
</dbReference>
<reference evidence="1 2" key="1">
    <citation type="journal article" date="2021" name="Comput. Struct. Biotechnol. J.">
        <title>De novo genome assembly of the potent medicinal plant Rehmannia glutinosa using nanopore technology.</title>
        <authorList>
            <person name="Ma L."/>
            <person name="Dong C."/>
            <person name="Song C."/>
            <person name="Wang X."/>
            <person name="Zheng X."/>
            <person name="Niu Y."/>
            <person name="Chen S."/>
            <person name="Feng W."/>
        </authorList>
    </citation>
    <scope>NUCLEOTIDE SEQUENCE [LARGE SCALE GENOMIC DNA]</scope>
    <source>
        <strain evidence="1">DH-2019</strain>
    </source>
</reference>
<protein>
    <submittedName>
        <fullName evidence="1">Uncharacterized protein</fullName>
    </submittedName>
</protein>